<evidence type="ECO:0000313" key="3">
    <source>
        <dbReference type="Proteomes" id="UP000027821"/>
    </source>
</evidence>
<dbReference type="AlphaFoldDB" id="A0A074KVG0"/>
<feature type="domain" description="YaiO beta-barrel" evidence="1">
    <location>
        <begin position="187"/>
        <end position="363"/>
    </location>
</feature>
<name>A0A074KVG0_9BACT</name>
<gene>
    <name evidence="2" type="ORF">EL17_07375</name>
</gene>
<accession>A0A074KVG0</accession>
<dbReference type="SUPFAM" id="SSF48452">
    <property type="entry name" value="TPR-like"/>
    <property type="match status" value="1"/>
</dbReference>
<dbReference type="InterPro" id="IPR030887">
    <property type="entry name" value="Beta-barrel_YaiO"/>
</dbReference>
<proteinExistence type="predicted"/>
<dbReference type="Proteomes" id="UP000027821">
    <property type="component" value="Unassembled WGS sequence"/>
</dbReference>
<comment type="caution">
    <text evidence="2">The sequence shown here is derived from an EMBL/GenBank/DDBJ whole genome shotgun (WGS) entry which is preliminary data.</text>
</comment>
<dbReference type="eggNOG" id="COG0457">
    <property type="taxonomic scope" value="Bacteria"/>
</dbReference>
<sequence>MFGIEKMDIFYKHIRFLSFLVVSIFCQVPILFGQDINTDSLLLKALNEKDPRIALEQAKLGVQVAPEYLDFHLLLGRLYQMSGEIDSARYYLNYVIDNNSAYVEAFSYLSDMEVQQGDLPLALSYINDAIAYHPEEQSLYMKKMAILQLQEKLNEEQRFIESALAKFPNNSEFRQRLYLLETRNNSDRIGVNYSFTKFDRDGVGPWHLTGLQYIRERSWGTLIGRINYADRQSFGESISSGVQYELDSYVFTGRNGYTYLSGAYSNSIVFPKVRLGLTYFHNYTNGWESELGVRYVEMGGRNFRSGLLGIGKYIGSFWINGRSFIQNESSNYYPAFTLTSRYYFNTRFDYIQAIAGYGTSPDERATLNQFESRVAMDSYRAGLGYFRLWNKHILTGTQFTYNHQELLPGLIQNEFELFFMLQFKF</sequence>
<reference evidence="2 3" key="1">
    <citation type="submission" date="2014-04" db="EMBL/GenBank/DDBJ databases">
        <title>Characterization and application of a salt tolerant electro-active bacterium.</title>
        <authorList>
            <person name="Yang L."/>
            <person name="Wei S."/>
            <person name="Tay Q.X.M."/>
        </authorList>
    </citation>
    <scope>NUCLEOTIDE SEQUENCE [LARGE SCALE GENOMIC DNA]</scope>
    <source>
        <strain evidence="2 3">LY1</strain>
    </source>
</reference>
<dbReference type="EMBL" id="JMIH01000016">
    <property type="protein sequence ID" value="KEO73966.1"/>
    <property type="molecule type" value="Genomic_DNA"/>
</dbReference>
<evidence type="ECO:0000259" key="1">
    <source>
        <dbReference type="Pfam" id="PF19413"/>
    </source>
</evidence>
<organism evidence="2 3">
    <name type="scientific">Anditalea andensis</name>
    <dbReference type="NCBI Taxonomy" id="1048983"/>
    <lineage>
        <taxon>Bacteria</taxon>
        <taxon>Pseudomonadati</taxon>
        <taxon>Bacteroidota</taxon>
        <taxon>Cytophagia</taxon>
        <taxon>Cytophagales</taxon>
        <taxon>Cytophagaceae</taxon>
        <taxon>Anditalea</taxon>
    </lineage>
</organism>
<dbReference type="InterPro" id="IPR011990">
    <property type="entry name" value="TPR-like_helical_dom_sf"/>
</dbReference>
<dbReference type="NCBIfam" id="TIGR04390">
    <property type="entry name" value="OMP_YaiO_dom"/>
    <property type="match status" value="1"/>
</dbReference>
<keyword evidence="3" id="KW-1185">Reference proteome</keyword>
<dbReference type="Pfam" id="PF19413">
    <property type="entry name" value="YaiO"/>
    <property type="match status" value="1"/>
</dbReference>
<dbReference type="STRING" id="1048983.EL17_07375"/>
<protein>
    <recommendedName>
        <fullName evidence="1">YaiO beta-barrel domain-containing protein</fullName>
    </recommendedName>
</protein>
<evidence type="ECO:0000313" key="2">
    <source>
        <dbReference type="EMBL" id="KEO73966.1"/>
    </source>
</evidence>
<dbReference type="Gene3D" id="1.25.40.10">
    <property type="entry name" value="Tetratricopeptide repeat domain"/>
    <property type="match status" value="1"/>
</dbReference>